<dbReference type="EMBL" id="FOJG01000002">
    <property type="protein sequence ID" value="SEW53020.1"/>
    <property type="molecule type" value="Genomic_DNA"/>
</dbReference>
<dbReference type="OrthoDB" id="9806482at2"/>
<dbReference type="Proteomes" id="UP000199310">
    <property type="component" value="Unassembled WGS sequence"/>
</dbReference>
<dbReference type="PROSITE" id="PS50056">
    <property type="entry name" value="TYR_PHOSPHATASE_2"/>
    <property type="match status" value="1"/>
</dbReference>
<keyword evidence="3" id="KW-1185">Reference proteome</keyword>
<dbReference type="PROSITE" id="PS00383">
    <property type="entry name" value="TYR_PHOSPHATASE_1"/>
    <property type="match status" value="1"/>
</dbReference>
<dbReference type="InterPro" id="IPR016130">
    <property type="entry name" value="Tyr_Pase_AS"/>
</dbReference>
<dbReference type="InterPro" id="IPR000387">
    <property type="entry name" value="Tyr_Pase_dom"/>
</dbReference>
<dbReference type="AlphaFoldDB" id="A0A1I0S9Z7"/>
<dbReference type="InterPro" id="IPR029021">
    <property type="entry name" value="Prot-tyrosine_phosphatase-like"/>
</dbReference>
<evidence type="ECO:0000313" key="3">
    <source>
        <dbReference type="Proteomes" id="UP000199310"/>
    </source>
</evidence>
<reference evidence="3" key="1">
    <citation type="submission" date="2016-10" db="EMBL/GenBank/DDBJ databases">
        <authorList>
            <person name="Varghese N."/>
            <person name="Submissions S."/>
        </authorList>
    </citation>
    <scope>NUCLEOTIDE SEQUENCE [LARGE SCALE GENOMIC DNA]</scope>
    <source>
        <strain evidence="3">DSM 3695</strain>
    </source>
</reference>
<dbReference type="SUPFAM" id="SSF52799">
    <property type="entry name" value="(Phosphotyrosine protein) phosphatases II"/>
    <property type="match status" value="1"/>
</dbReference>
<sequence>MPTKIYWLEQFPNGGRLGIMARPRGNDWLESEILHLKQQGVKVLVSLLETHEVKELELRKEESYCTQHGVAYINFPIKDRGIPENSLGTTAFLQSLAAEIDAGHAVCIHCRMGIGRSSLIAGGVLLLKGHPFKGLLDKISRLRDLKVPDTTEQEQWLQEKSR</sequence>
<accession>A0A1I0S9Z7</accession>
<evidence type="ECO:0000259" key="1">
    <source>
        <dbReference type="PROSITE" id="PS50056"/>
    </source>
</evidence>
<protein>
    <submittedName>
        <fullName evidence="2">Protein-tyrosine phosphatase</fullName>
    </submittedName>
</protein>
<dbReference type="STRING" id="29529.SAMN04488122_5300"/>
<evidence type="ECO:0000313" key="2">
    <source>
        <dbReference type="EMBL" id="SEW53020.1"/>
    </source>
</evidence>
<dbReference type="Gene3D" id="3.90.190.10">
    <property type="entry name" value="Protein tyrosine phosphatase superfamily"/>
    <property type="match status" value="1"/>
</dbReference>
<proteinExistence type="predicted"/>
<organism evidence="2 3">
    <name type="scientific">Chitinophaga arvensicola</name>
    <dbReference type="NCBI Taxonomy" id="29529"/>
    <lineage>
        <taxon>Bacteria</taxon>
        <taxon>Pseudomonadati</taxon>
        <taxon>Bacteroidota</taxon>
        <taxon>Chitinophagia</taxon>
        <taxon>Chitinophagales</taxon>
        <taxon>Chitinophagaceae</taxon>
        <taxon>Chitinophaga</taxon>
    </lineage>
</organism>
<feature type="domain" description="Tyrosine specific protein phosphatases" evidence="1">
    <location>
        <begin position="90"/>
        <end position="157"/>
    </location>
</feature>
<dbReference type="Pfam" id="PF22785">
    <property type="entry name" value="Tc-R-P"/>
    <property type="match status" value="1"/>
</dbReference>
<name>A0A1I0S9Z7_9BACT</name>
<gene>
    <name evidence="2" type="ORF">SAMN04488122_5300</name>
</gene>